<dbReference type="SUPFAM" id="SSF53098">
    <property type="entry name" value="Ribonuclease H-like"/>
    <property type="match status" value="1"/>
</dbReference>
<keyword evidence="1" id="KW-0645">Protease</keyword>
<proteinExistence type="predicted"/>
<dbReference type="InterPro" id="IPR025724">
    <property type="entry name" value="GAG-pre-integrase_dom"/>
</dbReference>
<dbReference type="Pfam" id="PF00665">
    <property type="entry name" value="rve"/>
    <property type="match status" value="1"/>
</dbReference>
<evidence type="ECO:0000259" key="3">
    <source>
        <dbReference type="PROSITE" id="PS50994"/>
    </source>
</evidence>
<dbReference type="GO" id="GO:0003676">
    <property type="term" value="F:nucleic acid binding"/>
    <property type="evidence" value="ECO:0007669"/>
    <property type="project" value="InterPro"/>
</dbReference>
<dbReference type="InterPro" id="IPR057670">
    <property type="entry name" value="SH3_retrovirus"/>
</dbReference>
<evidence type="ECO:0000256" key="1">
    <source>
        <dbReference type="ARBA" id="ARBA00022670"/>
    </source>
</evidence>
<reference evidence="4 5" key="1">
    <citation type="journal article" date="2016" name="Sci. Rep.">
        <title>The Dendrobium catenatum Lindl. genome sequence provides insights into polysaccharide synthase, floral development and adaptive evolution.</title>
        <authorList>
            <person name="Zhang G.Q."/>
            <person name="Xu Q."/>
            <person name="Bian C."/>
            <person name="Tsai W.C."/>
            <person name="Yeh C.M."/>
            <person name="Liu K.W."/>
            <person name="Yoshida K."/>
            <person name="Zhang L.S."/>
            <person name="Chang S.B."/>
            <person name="Chen F."/>
            <person name="Shi Y."/>
            <person name="Su Y.Y."/>
            <person name="Zhang Y.Q."/>
            <person name="Chen L.J."/>
            <person name="Yin Y."/>
            <person name="Lin M."/>
            <person name="Huang H."/>
            <person name="Deng H."/>
            <person name="Wang Z.W."/>
            <person name="Zhu S.L."/>
            <person name="Zhao X."/>
            <person name="Deng C."/>
            <person name="Niu S.C."/>
            <person name="Huang J."/>
            <person name="Wang M."/>
            <person name="Liu G.H."/>
            <person name="Yang H.J."/>
            <person name="Xiao X.J."/>
            <person name="Hsiao Y.Y."/>
            <person name="Wu W.L."/>
            <person name="Chen Y.Y."/>
            <person name="Mitsuda N."/>
            <person name="Ohme-Takagi M."/>
            <person name="Luo Y.B."/>
            <person name="Van de Peer Y."/>
            <person name="Liu Z.J."/>
        </authorList>
    </citation>
    <scope>NUCLEOTIDE SEQUENCE [LARGE SCALE GENOMIC DNA]</scope>
    <source>
        <tissue evidence="4">The whole plant</tissue>
    </source>
</reference>
<dbReference type="InterPro" id="IPR001584">
    <property type="entry name" value="Integrase_cat-core"/>
</dbReference>
<dbReference type="InterPro" id="IPR054722">
    <property type="entry name" value="PolX-like_BBD"/>
</dbReference>
<dbReference type="EMBL" id="KZ502859">
    <property type="protein sequence ID" value="PKU71759.1"/>
    <property type="molecule type" value="Genomic_DNA"/>
</dbReference>
<evidence type="ECO:0000313" key="5">
    <source>
        <dbReference type="Proteomes" id="UP000233837"/>
    </source>
</evidence>
<dbReference type="Pfam" id="PF13976">
    <property type="entry name" value="gag_pre-integrs"/>
    <property type="match status" value="1"/>
</dbReference>
<dbReference type="GO" id="GO:0008233">
    <property type="term" value="F:peptidase activity"/>
    <property type="evidence" value="ECO:0007669"/>
    <property type="project" value="UniProtKB-KW"/>
</dbReference>
<sequence length="594" mass="66408">MDQQTSTETTALYASSSSQNRNRYNKRFTKPKNPPNNPATPVYQNTPSNANTTARPTCQICGKIGHVALNCWHRCNLKYAPTDSRQPRALLAHPTSTSPQDWIVDSGASTHLTPDVQNIQYPTHYQGFDSVSVANGTSLPIQHSGQGLLPLPDTSRKLRLQNLLHVPNLKHNLLSVSKLTTDNSVSITFDANGFLIKDIQDQRPLLHGRLHNELYQVQLSPDTNSTALSAITKDSVIWHARLGHPNNQILSALAKCFPEISSVPSSFICSSCNMAKSHKQVFNKSFSVTTAPFDLLHTDVWGPASVPSVEGFRYYIVFVDDYTRFSWLYFMHTKQEVLSKFQSLCNYIKTQFNSTPKTLRSDGGGEFIGNSFKSFLQQHGIQQQFSCPHTPEQNGLAERKHRHLLDLTRALLHASNLPHKFWADATSTAHYLINRLPSKSISLQIPFQRLHGKSPTYTHLRTFGCLCFPWMKSYAPNKFAPRSQECIFLGYSPQHKGYKCYILKTGKSLISRHVVFYETQFPFQSASSTTNTSSPSTNNYTPPLLLTPYTTSPTLNNSSHTSATQRPSHSSSPHTSTTPLSLCPTSLLLTPTIL</sequence>
<keyword evidence="1" id="KW-0378">Hydrolase</keyword>
<gene>
    <name evidence="4" type="ORF">MA16_Dca008288</name>
</gene>
<dbReference type="InterPro" id="IPR036397">
    <property type="entry name" value="RNaseH_sf"/>
</dbReference>
<feature type="compositionally biased region" description="Low complexity" evidence="2">
    <location>
        <begin position="567"/>
        <end position="583"/>
    </location>
</feature>
<keyword evidence="5" id="KW-1185">Reference proteome</keyword>
<protein>
    <submittedName>
        <fullName evidence="4">Retrovirus-related Pol polyprotein from transposon TNT 1-94</fullName>
    </submittedName>
</protein>
<reference evidence="4 5" key="2">
    <citation type="journal article" date="2017" name="Nature">
        <title>The Apostasia genome and the evolution of orchids.</title>
        <authorList>
            <person name="Zhang G.Q."/>
            <person name="Liu K.W."/>
            <person name="Li Z."/>
            <person name="Lohaus R."/>
            <person name="Hsiao Y.Y."/>
            <person name="Niu S.C."/>
            <person name="Wang J.Y."/>
            <person name="Lin Y.C."/>
            <person name="Xu Q."/>
            <person name="Chen L.J."/>
            <person name="Yoshida K."/>
            <person name="Fujiwara S."/>
            <person name="Wang Z.W."/>
            <person name="Zhang Y.Q."/>
            <person name="Mitsuda N."/>
            <person name="Wang M."/>
            <person name="Liu G.H."/>
            <person name="Pecoraro L."/>
            <person name="Huang H.X."/>
            <person name="Xiao X.J."/>
            <person name="Lin M."/>
            <person name="Wu X.Y."/>
            <person name="Wu W.L."/>
            <person name="Chen Y.Y."/>
            <person name="Chang S.B."/>
            <person name="Sakamoto S."/>
            <person name="Ohme-Takagi M."/>
            <person name="Yagi M."/>
            <person name="Zeng S.J."/>
            <person name="Shen C.Y."/>
            <person name="Yeh C.M."/>
            <person name="Luo Y.B."/>
            <person name="Tsai W.C."/>
            <person name="Van de Peer Y."/>
            <person name="Liu Z.J."/>
        </authorList>
    </citation>
    <scope>NUCLEOTIDE SEQUENCE [LARGE SCALE GENOMIC DNA]</scope>
    <source>
        <tissue evidence="4">The whole plant</tissue>
    </source>
</reference>
<dbReference type="InterPro" id="IPR039537">
    <property type="entry name" value="Retrotran_Ty1/copia-like"/>
</dbReference>
<evidence type="ECO:0000313" key="4">
    <source>
        <dbReference type="EMBL" id="PKU71759.1"/>
    </source>
</evidence>
<dbReference type="Pfam" id="PF25597">
    <property type="entry name" value="SH3_retrovirus"/>
    <property type="match status" value="1"/>
</dbReference>
<feature type="region of interest" description="Disordered" evidence="2">
    <location>
        <begin position="1"/>
        <end position="50"/>
    </location>
</feature>
<organism evidence="4 5">
    <name type="scientific">Dendrobium catenatum</name>
    <dbReference type="NCBI Taxonomy" id="906689"/>
    <lineage>
        <taxon>Eukaryota</taxon>
        <taxon>Viridiplantae</taxon>
        <taxon>Streptophyta</taxon>
        <taxon>Embryophyta</taxon>
        <taxon>Tracheophyta</taxon>
        <taxon>Spermatophyta</taxon>
        <taxon>Magnoliopsida</taxon>
        <taxon>Liliopsida</taxon>
        <taxon>Asparagales</taxon>
        <taxon>Orchidaceae</taxon>
        <taxon>Epidendroideae</taxon>
        <taxon>Malaxideae</taxon>
        <taxon>Dendrobiinae</taxon>
        <taxon>Dendrobium</taxon>
    </lineage>
</organism>
<feature type="domain" description="Integrase catalytic" evidence="3">
    <location>
        <begin position="288"/>
        <end position="454"/>
    </location>
</feature>
<dbReference type="Pfam" id="PF22936">
    <property type="entry name" value="Pol_BBD"/>
    <property type="match status" value="1"/>
</dbReference>
<dbReference type="Gene3D" id="3.30.420.10">
    <property type="entry name" value="Ribonuclease H-like superfamily/Ribonuclease H"/>
    <property type="match status" value="1"/>
</dbReference>
<feature type="region of interest" description="Disordered" evidence="2">
    <location>
        <begin position="554"/>
        <end position="583"/>
    </location>
</feature>
<dbReference type="PANTHER" id="PTHR42648">
    <property type="entry name" value="TRANSPOSASE, PUTATIVE-RELATED"/>
    <property type="match status" value="1"/>
</dbReference>
<dbReference type="PANTHER" id="PTHR42648:SF26">
    <property type="entry name" value="INTEGRASE CATALYTIC DOMAIN-CONTAINING PROTEIN"/>
    <property type="match status" value="1"/>
</dbReference>
<evidence type="ECO:0000256" key="2">
    <source>
        <dbReference type="SAM" id="MobiDB-lite"/>
    </source>
</evidence>
<accession>A0A2I0W7X4</accession>
<feature type="compositionally biased region" description="Polar residues" evidence="2">
    <location>
        <begin position="1"/>
        <end position="22"/>
    </location>
</feature>
<dbReference type="PROSITE" id="PS50994">
    <property type="entry name" value="INTEGRASE"/>
    <property type="match status" value="1"/>
</dbReference>
<dbReference type="GO" id="GO:0006508">
    <property type="term" value="P:proteolysis"/>
    <property type="evidence" value="ECO:0007669"/>
    <property type="project" value="UniProtKB-KW"/>
</dbReference>
<dbReference type="InterPro" id="IPR012337">
    <property type="entry name" value="RNaseH-like_sf"/>
</dbReference>
<dbReference type="GO" id="GO:0015074">
    <property type="term" value="P:DNA integration"/>
    <property type="evidence" value="ECO:0007669"/>
    <property type="project" value="InterPro"/>
</dbReference>
<dbReference type="AlphaFoldDB" id="A0A2I0W7X4"/>
<name>A0A2I0W7X4_9ASPA</name>
<dbReference type="Proteomes" id="UP000233837">
    <property type="component" value="Unassembled WGS sequence"/>
</dbReference>